<dbReference type="SMART" id="SM00248">
    <property type="entry name" value="ANK"/>
    <property type="match status" value="4"/>
</dbReference>
<dbReference type="Gene3D" id="3.40.50.300">
    <property type="entry name" value="P-loop containing nucleotide triphosphate hydrolases"/>
    <property type="match status" value="1"/>
</dbReference>
<dbReference type="PANTHER" id="PTHR10039">
    <property type="entry name" value="AMELOGENIN"/>
    <property type="match status" value="1"/>
</dbReference>
<comment type="caution">
    <text evidence="5">The sequence shown here is derived from an EMBL/GenBank/DDBJ whole genome shotgun (WGS) entry which is preliminary data.</text>
</comment>
<dbReference type="InterPro" id="IPR036770">
    <property type="entry name" value="Ankyrin_rpt-contain_sf"/>
</dbReference>
<dbReference type="PROSITE" id="PS50297">
    <property type="entry name" value="ANK_REP_REGION"/>
    <property type="match status" value="3"/>
</dbReference>
<dbReference type="SUPFAM" id="SSF52540">
    <property type="entry name" value="P-loop containing nucleoside triphosphate hydrolases"/>
    <property type="match status" value="1"/>
</dbReference>
<dbReference type="Gene3D" id="1.25.40.20">
    <property type="entry name" value="Ankyrin repeat-containing domain"/>
    <property type="match status" value="2"/>
</dbReference>
<organism evidence="5 6">
    <name type="scientific">Colletotrichum gloeosporioides</name>
    <name type="common">Anthracnose fungus</name>
    <name type="synonym">Glomerella cingulata</name>
    <dbReference type="NCBI Taxonomy" id="474922"/>
    <lineage>
        <taxon>Eukaryota</taxon>
        <taxon>Fungi</taxon>
        <taxon>Dikarya</taxon>
        <taxon>Ascomycota</taxon>
        <taxon>Pezizomycotina</taxon>
        <taxon>Sordariomycetes</taxon>
        <taxon>Hypocreomycetidae</taxon>
        <taxon>Glomerellales</taxon>
        <taxon>Glomerellaceae</taxon>
        <taxon>Colletotrichum</taxon>
        <taxon>Colletotrichum gloeosporioides species complex</taxon>
    </lineage>
</organism>
<dbReference type="InterPro" id="IPR027417">
    <property type="entry name" value="P-loop_NTPase"/>
</dbReference>
<protein>
    <recommendedName>
        <fullName evidence="4">NACHT domain-containing protein</fullName>
    </recommendedName>
</protein>
<feature type="coiled-coil region" evidence="3">
    <location>
        <begin position="75"/>
        <end position="102"/>
    </location>
</feature>
<dbReference type="GeneID" id="69018032"/>
<evidence type="ECO:0000256" key="1">
    <source>
        <dbReference type="ARBA" id="ARBA00022737"/>
    </source>
</evidence>
<name>A0A8H4FNQ5_COLGL</name>
<sequence>MEVFGVLSSVITIVEATSKSYKGIKKIRGLPEAFDTVGQQLNRVKRLLGQIYDQSKSRGASEIDKAQADLLSLTVEECRAKAEALAKVFHDLEEKCNKFEESACVWKDKFNDIYRALLKGSKANRVESLMEDLWKSLQRLSTIEIIGTSNTLKGDAASAIQDLEEVEPSLDDSEFDMGFQPTQKVGAGATGTQTNVKGNDNIFNYGNLPGDFAGSRIDNVHYGGTDYEALLRATRSRLKGTCQWFSEHPEFRNWLSSSEGILLVTAGAGCGKSVLAKYLIEELLHQEAPNATLCYFFFKDGKNKDQGVLEVARALLHCFLESNLKSNPALVDVCMESLRWTPQETRATWIKSPRKIWEVFESLLSEHNKGQTICILDALDESDAGQREELLLYLKRSVAASNTKPRARFIVTTRGYPQIVDMFNDLSRNKVHLDGDDDDEKRQIQSEISIVMEHRLNELGNKMRGLETKTLEIIRQALSKTGSKQRTYLWMHLMFDCIQRTRCSSRKAWAEFCQSLPETVNQAYEKLFQNMESSEKANVRVLLGLILAAEEPLFVQELSIAVSAWKSAFELDQLKISDLLAEREFKDWIQWNCGSFVTFHDRKAYLIHQTAREFLLDQSCFGGWQGSMTKHMVHRYMAESCISVLSLDVHIRDNIPHDQDHSGHTETAVRSSFGTYAARSWGHHFKECQVLLPGTKSIQDVGEKFVEKYMKLGVQITVKESFGKGRFGTPRIQCSETINKYNSKWEKVYKLPSLPWLPDKVFTLSRLACILDHQRLLVFALERLKKNPDPEPESGFYRIVEDFIIGGRRGGNLALPHFAAVGGSTVCLSYLHQNGYNMDLQDQQGNTPLHVAFMINNEEVIETLLQFNVSTTVLNSYDQTPIMLGIICCEGPSWIAEYVQSLNHDDAEMGSLLCSLVALERRIPYEIAEMLKTDSCQLETGAYGRWKKMSWDTSHPLYLFDRLQIEPGLRNAQGLTGLHVSAQKKGLICNLMDLFHLGKVDVDALDPCGNTPLHVAAMTGNYYGAQILIVEGADFNCRGDRGDTPLHLACKNGHYRTAESLLIVGADIEIANDDGLTASECYGPLLYELGLNVLKRGSTGFVGSA</sequence>
<dbReference type="PROSITE" id="PS50837">
    <property type="entry name" value="NACHT"/>
    <property type="match status" value="1"/>
</dbReference>
<evidence type="ECO:0000313" key="6">
    <source>
        <dbReference type="Proteomes" id="UP000613401"/>
    </source>
</evidence>
<keyword evidence="2" id="KW-0040">ANK repeat</keyword>
<dbReference type="AlphaFoldDB" id="A0A8H4FNQ5"/>
<evidence type="ECO:0000256" key="2">
    <source>
        <dbReference type="PROSITE-ProRule" id="PRU00023"/>
    </source>
</evidence>
<dbReference type="Proteomes" id="UP000613401">
    <property type="component" value="Unassembled WGS sequence"/>
</dbReference>
<dbReference type="PROSITE" id="PS50088">
    <property type="entry name" value="ANK_REPEAT"/>
    <property type="match status" value="3"/>
</dbReference>
<dbReference type="InterPro" id="IPR002110">
    <property type="entry name" value="Ankyrin_rpt"/>
</dbReference>
<feature type="repeat" description="ANK" evidence="2">
    <location>
        <begin position="844"/>
        <end position="876"/>
    </location>
</feature>
<proteinExistence type="predicted"/>
<dbReference type="InterPro" id="IPR031352">
    <property type="entry name" value="SesA"/>
</dbReference>
<dbReference type="RefSeq" id="XP_045267875.1">
    <property type="nucleotide sequence ID" value="XM_045410817.1"/>
</dbReference>
<dbReference type="InterPro" id="IPR007111">
    <property type="entry name" value="NACHT_NTPase"/>
</dbReference>
<feature type="repeat" description="ANK" evidence="2">
    <location>
        <begin position="1008"/>
        <end position="1040"/>
    </location>
</feature>
<feature type="repeat" description="ANK" evidence="2">
    <location>
        <begin position="1041"/>
        <end position="1073"/>
    </location>
</feature>
<dbReference type="PANTHER" id="PTHR10039:SF17">
    <property type="entry name" value="FUNGAL STAND N-TERMINAL GOODBYE DOMAIN-CONTAINING PROTEIN-RELATED"/>
    <property type="match status" value="1"/>
</dbReference>
<dbReference type="Pfam" id="PF12796">
    <property type="entry name" value="Ank_2"/>
    <property type="match status" value="2"/>
</dbReference>
<gene>
    <name evidence="5" type="ORF">GCG54_00010905</name>
</gene>
<dbReference type="InterPro" id="IPR056884">
    <property type="entry name" value="NPHP3-like_N"/>
</dbReference>
<feature type="domain" description="NACHT" evidence="4">
    <location>
        <begin position="260"/>
        <end position="414"/>
    </location>
</feature>
<dbReference type="EMBL" id="WVTB01000017">
    <property type="protein sequence ID" value="KAF3808716.1"/>
    <property type="molecule type" value="Genomic_DNA"/>
</dbReference>
<accession>A0A8H4FNQ5</accession>
<evidence type="ECO:0000256" key="3">
    <source>
        <dbReference type="SAM" id="Coils"/>
    </source>
</evidence>
<evidence type="ECO:0000313" key="5">
    <source>
        <dbReference type="EMBL" id="KAF3808716.1"/>
    </source>
</evidence>
<reference evidence="5" key="2">
    <citation type="submission" date="2020-03" db="EMBL/GenBank/DDBJ databases">
        <authorList>
            <person name="Fu F.-F."/>
            <person name="Chen J."/>
        </authorList>
    </citation>
    <scope>NUCLEOTIDE SEQUENCE</scope>
    <source>
        <strain evidence="5">Lc1</strain>
    </source>
</reference>
<keyword evidence="1" id="KW-0677">Repeat</keyword>
<reference evidence="5" key="1">
    <citation type="journal article" date="2020" name="Phytopathology">
        <title>Genome sequence and comparative analysis of Colletotrichum gloeosporioides isolated from Liriodendron leaves.</title>
        <authorList>
            <person name="Fu F.F."/>
            <person name="Hao Z."/>
            <person name="Wang P."/>
            <person name="Lu Y."/>
            <person name="Xue L.J."/>
            <person name="Wei G."/>
            <person name="Tian Y."/>
            <person name="Baishi H."/>
            <person name="Xu H."/>
            <person name="Shi J."/>
            <person name="Cheng T."/>
            <person name="Wang G."/>
            <person name="Yi Y."/>
            <person name="Chen J."/>
        </authorList>
    </citation>
    <scope>NUCLEOTIDE SEQUENCE</scope>
    <source>
        <strain evidence="5">Lc1</strain>
    </source>
</reference>
<dbReference type="Pfam" id="PF24883">
    <property type="entry name" value="NPHP3_N"/>
    <property type="match status" value="1"/>
</dbReference>
<evidence type="ECO:0000259" key="4">
    <source>
        <dbReference type="PROSITE" id="PS50837"/>
    </source>
</evidence>
<dbReference type="Pfam" id="PF17107">
    <property type="entry name" value="SesA"/>
    <property type="match status" value="1"/>
</dbReference>
<dbReference type="SUPFAM" id="SSF48403">
    <property type="entry name" value="Ankyrin repeat"/>
    <property type="match status" value="1"/>
</dbReference>
<keyword evidence="6" id="KW-1185">Reference proteome</keyword>
<keyword evidence="3" id="KW-0175">Coiled coil</keyword>